<dbReference type="InterPro" id="IPR000719">
    <property type="entry name" value="Prot_kinase_dom"/>
</dbReference>
<evidence type="ECO:0000256" key="6">
    <source>
        <dbReference type="ARBA" id="ARBA00022777"/>
    </source>
</evidence>
<feature type="region of interest" description="Disordered" evidence="11">
    <location>
        <begin position="1"/>
        <end position="84"/>
    </location>
</feature>
<reference evidence="13 14" key="1">
    <citation type="submission" date="2023-09" db="EMBL/GenBank/DDBJ databases">
        <authorList>
            <person name="Wang M."/>
        </authorList>
    </citation>
    <scope>NUCLEOTIDE SEQUENCE [LARGE SCALE GENOMIC DNA]</scope>
    <source>
        <strain evidence="13">GT-2023</strain>
        <tissue evidence="13">Liver</tissue>
    </source>
</reference>
<sequence length="565" mass="63938">MGQRISRVFPVNGEVYDHHHSTPPKPGTDTAEQHLHPCDEPPVDAGEGHAERKEEEEVEVRREEEEVQREEERKEAEVEEEEKKKRKKRFWRLPSFLRAARKHLSMIRRGQTEVQLIEPASPASRDDNDIMCRYELGDRLGVGGFGVVHEASRVEDGLKVAVKDVMKTRDMEYLSIPDHPNPLPLEIALTFLANKGPTAPGIIKLLDWQDQCDNYVMVLECPSPCENLVSLLEGHGGRLNEGLVRHIMQQATQAARTCCHRGVFHGDIKLENFIVSKDTLEVKLIDFGCGDLMRKSAYTTLYGTMEYYPPEYRIKGKYHAKSAMSWSLGVILFTMLCGRFPTGEDLQKTELNLWSEPGLSEECCHLICSLLQPKPKRRLRLEKILCHDWSPYKSWRTSKPRRLQSLLSALRLAGWQEGFPSLRKPLRLAGPGRPWLRLAPWPEAAVLASCGTARLGIMLSIQPPPASGGLFWGRSFTRTGLRSPYMSRRTPDVIRVSSQLCDLPSLREASASCEWILSWLTTSQNFDIPEVPAMLLQVSQSYCPGTRTSCSGCLVFKLLIITARS</sequence>
<comment type="catalytic activity">
    <reaction evidence="8">
        <text>L-threonyl-[protein] + ATP = O-phospho-L-threonyl-[protein] + ADP + H(+)</text>
        <dbReference type="Rhea" id="RHEA:46608"/>
        <dbReference type="Rhea" id="RHEA-COMP:11060"/>
        <dbReference type="Rhea" id="RHEA-COMP:11605"/>
        <dbReference type="ChEBI" id="CHEBI:15378"/>
        <dbReference type="ChEBI" id="CHEBI:30013"/>
        <dbReference type="ChEBI" id="CHEBI:30616"/>
        <dbReference type="ChEBI" id="CHEBI:61977"/>
        <dbReference type="ChEBI" id="CHEBI:456216"/>
        <dbReference type="EC" id="2.7.11.1"/>
    </reaction>
</comment>
<dbReference type="PROSITE" id="PS00107">
    <property type="entry name" value="PROTEIN_KINASE_ATP"/>
    <property type="match status" value="1"/>
</dbReference>
<feature type="binding site" evidence="10">
    <location>
        <position position="163"/>
    </location>
    <ligand>
        <name>ATP</name>
        <dbReference type="ChEBI" id="CHEBI:30616"/>
    </ligand>
</feature>
<name>A0ABR3NSF9_9TELE</name>
<keyword evidence="5 10" id="KW-0547">Nucleotide-binding</keyword>
<evidence type="ECO:0000256" key="1">
    <source>
        <dbReference type="ARBA" id="ARBA00005505"/>
    </source>
</evidence>
<keyword evidence="3" id="KW-0723">Serine/threonine-protein kinase</keyword>
<evidence type="ECO:0000256" key="7">
    <source>
        <dbReference type="ARBA" id="ARBA00022840"/>
    </source>
</evidence>
<keyword evidence="7 10" id="KW-0067">ATP-binding</keyword>
<comment type="similarity">
    <text evidence="1">Belongs to the protein kinase superfamily. CAMK Ser/Thr protein kinase family. PIM subfamily.</text>
</comment>
<dbReference type="InterPro" id="IPR051138">
    <property type="entry name" value="PIM_Ser/Thr_kinase"/>
</dbReference>
<dbReference type="EMBL" id="JAYMGO010000002">
    <property type="protein sequence ID" value="KAL1279960.1"/>
    <property type="molecule type" value="Genomic_DNA"/>
</dbReference>
<dbReference type="Proteomes" id="UP001558613">
    <property type="component" value="Unassembled WGS sequence"/>
</dbReference>
<proteinExistence type="inferred from homology"/>
<evidence type="ECO:0000256" key="10">
    <source>
        <dbReference type="PROSITE-ProRule" id="PRU10141"/>
    </source>
</evidence>
<dbReference type="InterPro" id="IPR017441">
    <property type="entry name" value="Protein_kinase_ATP_BS"/>
</dbReference>
<gene>
    <name evidence="13" type="ORF">QQF64_014560</name>
</gene>
<comment type="caution">
    <text evidence="13">The sequence shown here is derived from an EMBL/GenBank/DDBJ whole genome shotgun (WGS) entry which is preliminary data.</text>
</comment>
<evidence type="ECO:0000256" key="3">
    <source>
        <dbReference type="ARBA" id="ARBA00022527"/>
    </source>
</evidence>
<evidence type="ECO:0000256" key="2">
    <source>
        <dbReference type="ARBA" id="ARBA00012513"/>
    </source>
</evidence>
<evidence type="ECO:0000256" key="9">
    <source>
        <dbReference type="ARBA" id="ARBA00048679"/>
    </source>
</evidence>
<keyword evidence="4" id="KW-0808">Transferase</keyword>
<dbReference type="InterPro" id="IPR008271">
    <property type="entry name" value="Ser/Thr_kinase_AS"/>
</dbReference>
<dbReference type="PANTHER" id="PTHR22984">
    <property type="entry name" value="SERINE/THREONINE-PROTEIN KINASE PIM"/>
    <property type="match status" value="1"/>
</dbReference>
<feature type="compositionally biased region" description="Basic and acidic residues" evidence="11">
    <location>
        <begin position="46"/>
        <end position="76"/>
    </location>
</feature>
<dbReference type="InterPro" id="IPR011009">
    <property type="entry name" value="Kinase-like_dom_sf"/>
</dbReference>
<accession>A0ABR3NSF9</accession>
<dbReference type="PANTHER" id="PTHR22984:SF11">
    <property type="entry name" value="AURORA KINASE-RELATED"/>
    <property type="match status" value="1"/>
</dbReference>
<dbReference type="Gene3D" id="1.10.510.10">
    <property type="entry name" value="Transferase(Phosphotransferase) domain 1"/>
    <property type="match status" value="1"/>
</dbReference>
<evidence type="ECO:0000313" key="13">
    <source>
        <dbReference type="EMBL" id="KAL1279960.1"/>
    </source>
</evidence>
<dbReference type="PROSITE" id="PS50011">
    <property type="entry name" value="PROTEIN_KINASE_DOM"/>
    <property type="match status" value="1"/>
</dbReference>
<evidence type="ECO:0000256" key="11">
    <source>
        <dbReference type="SAM" id="MobiDB-lite"/>
    </source>
</evidence>
<dbReference type="SMART" id="SM00220">
    <property type="entry name" value="S_TKc"/>
    <property type="match status" value="1"/>
</dbReference>
<evidence type="ECO:0000259" key="12">
    <source>
        <dbReference type="PROSITE" id="PS50011"/>
    </source>
</evidence>
<evidence type="ECO:0000313" key="14">
    <source>
        <dbReference type="Proteomes" id="UP001558613"/>
    </source>
</evidence>
<comment type="catalytic activity">
    <reaction evidence="9">
        <text>L-seryl-[protein] + ATP = O-phospho-L-seryl-[protein] + ADP + H(+)</text>
        <dbReference type="Rhea" id="RHEA:17989"/>
        <dbReference type="Rhea" id="RHEA-COMP:9863"/>
        <dbReference type="Rhea" id="RHEA-COMP:11604"/>
        <dbReference type="ChEBI" id="CHEBI:15378"/>
        <dbReference type="ChEBI" id="CHEBI:29999"/>
        <dbReference type="ChEBI" id="CHEBI:30616"/>
        <dbReference type="ChEBI" id="CHEBI:83421"/>
        <dbReference type="ChEBI" id="CHEBI:456216"/>
        <dbReference type="EC" id="2.7.11.1"/>
    </reaction>
</comment>
<evidence type="ECO:0000256" key="4">
    <source>
        <dbReference type="ARBA" id="ARBA00022679"/>
    </source>
</evidence>
<protein>
    <recommendedName>
        <fullName evidence="2">non-specific serine/threonine protein kinase</fullName>
        <ecNumber evidence="2">2.7.11.1</ecNumber>
    </recommendedName>
</protein>
<evidence type="ECO:0000256" key="5">
    <source>
        <dbReference type="ARBA" id="ARBA00022741"/>
    </source>
</evidence>
<keyword evidence="14" id="KW-1185">Reference proteome</keyword>
<dbReference type="SUPFAM" id="SSF56112">
    <property type="entry name" value="Protein kinase-like (PK-like)"/>
    <property type="match status" value="1"/>
</dbReference>
<dbReference type="PROSITE" id="PS00108">
    <property type="entry name" value="PROTEIN_KINASE_ST"/>
    <property type="match status" value="1"/>
</dbReference>
<dbReference type="EC" id="2.7.11.1" evidence="2"/>
<feature type="domain" description="Protein kinase" evidence="12">
    <location>
        <begin position="134"/>
        <end position="390"/>
    </location>
</feature>
<keyword evidence="6" id="KW-0418">Kinase</keyword>
<organism evidence="13 14">
    <name type="scientific">Cirrhinus molitorella</name>
    <name type="common">mud carp</name>
    <dbReference type="NCBI Taxonomy" id="172907"/>
    <lineage>
        <taxon>Eukaryota</taxon>
        <taxon>Metazoa</taxon>
        <taxon>Chordata</taxon>
        <taxon>Craniata</taxon>
        <taxon>Vertebrata</taxon>
        <taxon>Euteleostomi</taxon>
        <taxon>Actinopterygii</taxon>
        <taxon>Neopterygii</taxon>
        <taxon>Teleostei</taxon>
        <taxon>Ostariophysi</taxon>
        <taxon>Cypriniformes</taxon>
        <taxon>Cyprinidae</taxon>
        <taxon>Labeoninae</taxon>
        <taxon>Labeonini</taxon>
        <taxon>Cirrhinus</taxon>
    </lineage>
</organism>
<evidence type="ECO:0000256" key="8">
    <source>
        <dbReference type="ARBA" id="ARBA00047899"/>
    </source>
</evidence>
<dbReference type="Gene3D" id="3.30.200.20">
    <property type="entry name" value="Phosphorylase Kinase, domain 1"/>
    <property type="match status" value="1"/>
</dbReference>
<dbReference type="Pfam" id="PF00069">
    <property type="entry name" value="Pkinase"/>
    <property type="match status" value="1"/>
</dbReference>